<accession>A0A1E3NME5</accession>
<dbReference type="OrthoDB" id="6910977at2759"/>
<name>A0A1E3NME5_9ASCO</name>
<dbReference type="EMBL" id="KV454003">
    <property type="protein sequence ID" value="ODQ46553.1"/>
    <property type="molecule type" value="Genomic_DNA"/>
</dbReference>
<feature type="compositionally biased region" description="Acidic residues" evidence="8">
    <location>
        <begin position="509"/>
        <end position="525"/>
    </location>
</feature>
<dbReference type="PANTHER" id="PTHR16515:SF49">
    <property type="entry name" value="GASTRULA ZINC FINGER PROTEIN XLCGF49.1-LIKE-RELATED"/>
    <property type="match status" value="1"/>
</dbReference>
<keyword evidence="5" id="KW-0862">Zinc</keyword>
<keyword evidence="11" id="KW-1185">Reference proteome</keyword>
<dbReference type="STRING" id="763406.A0A1E3NME5"/>
<dbReference type="GeneID" id="30176709"/>
<dbReference type="AlphaFoldDB" id="A0A1E3NME5"/>
<evidence type="ECO:0000256" key="4">
    <source>
        <dbReference type="ARBA" id="ARBA00022771"/>
    </source>
</evidence>
<evidence type="ECO:0000259" key="9">
    <source>
        <dbReference type="PROSITE" id="PS50157"/>
    </source>
</evidence>
<dbReference type="GO" id="GO:0010468">
    <property type="term" value="P:regulation of gene expression"/>
    <property type="evidence" value="ECO:0007669"/>
    <property type="project" value="TreeGrafter"/>
</dbReference>
<feature type="domain" description="C2H2-type" evidence="9">
    <location>
        <begin position="595"/>
        <end position="618"/>
    </location>
</feature>
<dbReference type="Proteomes" id="UP000094455">
    <property type="component" value="Unassembled WGS sequence"/>
</dbReference>
<reference evidence="10 11" key="1">
    <citation type="journal article" date="2016" name="Proc. Natl. Acad. Sci. U.S.A.">
        <title>Comparative genomics of biotechnologically important yeasts.</title>
        <authorList>
            <person name="Riley R."/>
            <person name="Haridas S."/>
            <person name="Wolfe K.H."/>
            <person name="Lopes M.R."/>
            <person name="Hittinger C.T."/>
            <person name="Goeker M."/>
            <person name="Salamov A.A."/>
            <person name="Wisecaver J.H."/>
            <person name="Long T.M."/>
            <person name="Calvey C.H."/>
            <person name="Aerts A.L."/>
            <person name="Barry K.W."/>
            <person name="Choi C."/>
            <person name="Clum A."/>
            <person name="Coughlan A.Y."/>
            <person name="Deshpande S."/>
            <person name="Douglass A.P."/>
            <person name="Hanson S.J."/>
            <person name="Klenk H.-P."/>
            <person name="LaButti K.M."/>
            <person name="Lapidus A."/>
            <person name="Lindquist E.A."/>
            <person name="Lipzen A.M."/>
            <person name="Meier-Kolthoff J.P."/>
            <person name="Ohm R.A."/>
            <person name="Otillar R.P."/>
            <person name="Pangilinan J.L."/>
            <person name="Peng Y."/>
            <person name="Rokas A."/>
            <person name="Rosa C.A."/>
            <person name="Scheuner C."/>
            <person name="Sibirny A.A."/>
            <person name="Slot J.C."/>
            <person name="Stielow J.B."/>
            <person name="Sun H."/>
            <person name="Kurtzman C.P."/>
            <person name="Blackwell M."/>
            <person name="Grigoriev I.V."/>
            <person name="Jeffries T.W."/>
        </authorList>
    </citation>
    <scope>NUCLEOTIDE SEQUENCE [LARGE SCALE GENOMIC DNA]</scope>
    <source>
        <strain evidence="10 11">NRRL Y-2026</strain>
    </source>
</reference>
<evidence type="ECO:0000256" key="7">
    <source>
        <dbReference type="PROSITE-ProRule" id="PRU00042"/>
    </source>
</evidence>
<dbReference type="RefSeq" id="XP_019017666.1">
    <property type="nucleotide sequence ID" value="XM_019160022.1"/>
</dbReference>
<dbReference type="PROSITE" id="PS00028">
    <property type="entry name" value="ZINC_FINGER_C2H2_1"/>
    <property type="match status" value="1"/>
</dbReference>
<evidence type="ECO:0000256" key="3">
    <source>
        <dbReference type="ARBA" id="ARBA00022737"/>
    </source>
</evidence>
<proteinExistence type="predicted"/>
<dbReference type="GO" id="GO:0008270">
    <property type="term" value="F:zinc ion binding"/>
    <property type="evidence" value="ECO:0007669"/>
    <property type="project" value="UniProtKB-KW"/>
</dbReference>
<feature type="region of interest" description="Disordered" evidence="8">
    <location>
        <begin position="368"/>
        <end position="422"/>
    </location>
</feature>
<feature type="region of interest" description="Disordered" evidence="8">
    <location>
        <begin position="502"/>
        <end position="528"/>
    </location>
</feature>
<protein>
    <recommendedName>
        <fullName evidence="9">C2H2-type domain-containing protein</fullName>
    </recommendedName>
</protein>
<feature type="region of interest" description="Disordered" evidence="8">
    <location>
        <begin position="33"/>
        <end position="68"/>
    </location>
</feature>
<keyword evidence="6" id="KW-0539">Nucleus</keyword>
<dbReference type="InterPro" id="IPR050331">
    <property type="entry name" value="Zinc_finger"/>
</dbReference>
<organism evidence="10 11">
    <name type="scientific">Pichia membranifaciens NRRL Y-2026</name>
    <dbReference type="NCBI Taxonomy" id="763406"/>
    <lineage>
        <taxon>Eukaryota</taxon>
        <taxon>Fungi</taxon>
        <taxon>Dikarya</taxon>
        <taxon>Ascomycota</taxon>
        <taxon>Saccharomycotina</taxon>
        <taxon>Pichiomycetes</taxon>
        <taxon>Pichiales</taxon>
        <taxon>Pichiaceae</taxon>
        <taxon>Pichia</taxon>
    </lineage>
</organism>
<keyword evidence="4 7" id="KW-0863">Zinc-finger</keyword>
<feature type="domain" description="C2H2-type" evidence="9">
    <location>
        <begin position="624"/>
        <end position="649"/>
    </location>
</feature>
<dbReference type="Pfam" id="PF00096">
    <property type="entry name" value="zf-C2H2"/>
    <property type="match status" value="2"/>
</dbReference>
<feature type="compositionally biased region" description="Polar residues" evidence="8">
    <location>
        <begin position="33"/>
        <end position="46"/>
    </location>
</feature>
<feature type="compositionally biased region" description="Polar residues" evidence="8">
    <location>
        <begin position="372"/>
        <end position="384"/>
    </location>
</feature>
<feature type="compositionally biased region" description="Low complexity" evidence="8">
    <location>
        <begin position="47"/>
        <end position="64"/>
    </location>
</feature>
<evidence type="ECO:0000256" key="8">
    <source>
        <dbReference type="SAM" id="MobiDB-lite"/>
    </source>
</evidence>
<evidence type="ECO:0000256" key="1">
    <source>
        <dbReference type="ARBA" id="ARBA00004123"/>
    </source>
</evidence>
<feature type="compositionally biased region" description="Low complexity" evidence="8">
    <location>
        <begin position="391"/>
        <end position="419"/>
    </location>
</feature>
<dbReference type="Gene3D" id="3.30.160.60">
    <property type="entry name" value="Classic Zinc Finger"/>
    <property type="match status" value="1"/>
</dbReference>
<comment type="subcellular location">
    <subcellularLocation>
        <location evidence="1">Nucleus</location>
    </subcellularLocation>
</comment>
<dbReference type="PROSITE" id="PS50157">
    <property type="entry name" value="ZINC_FINGER_C2H2_2"/>
    <property type="match status" value="2"/>
</dbReference>
<dbReference type="InterPro" id="IPR036236">
    <property type="entry name" value="Znf_C2H2_sf"/>
</dbReference>
<dbReference type="SUPFAM" id="SSF57667">
    <property type="entry name" value="beta-beta-alpha zinc fingers"/>
    <property type="match status" value="1"/>
</dbReference>
<evidence type="ECO:0000313" key="11">
    <source>
        <dbReference type="Proteomes" id="UP000094455"/>
    </source>
</evidence>
<gene>
    <name evidence="10" type="ORF">PICMEDRAFT_131809</name>
</gene>
<dbReference type="InterPro" id="IPR013087">
    <property type="entry name" value="Znf_C2H2_type"/>
</dbReference>
<dbReference type="GO" id="GO:0005634">
    <property type="term" value="C:nucleus"/>
    <property type="evidence" value="ECO:0007669"/>
    <property type="project" value="UniProtKB-SubCell"/>
</dbReference>
<keyword evidence="3" id="KW-0677">Repeat</keyword>
<evidence type="ECO:0000256" key="6">
    <source>
        <dbReference type="ARBA" id="ARBA00023242"/>
    </source>
</evidence>
<keyword evidence="2" id="KW-0479">Metal-binding</keyword>
<evidence type="ECO:0000256" key="5">
    <source>
        <dbReference type="ARBA" id="ARBA00022833"/>
    </source>
</evidence>
<evidence type="ECO:0000313" key="10">
    <source>
        <dbReference type="EMBL" id="ODQ46553.1"/>
    </source>
</evidence>
<evidence type="ECO:0000256" key="2">
    <source>
        <dbReference type="ARBA" id="ARBA00022723"/>
    </source>
</evidence>
<dbReference type="PANTHER" id="PTHR16515">
    <property type="entry name" value="PR DOMAIN ZINC FINGER PROTEIN"/>
    <property type="match status" value="1"/>
</dbReference>
<dbReference type="SMART" id="SM00355">
    <property type="entry name" value="ZnF_C2H2"/>
    <property type="match status" value="2"/>
</dbReference>
<sequence length="649" mass="73502">MMNKPLKSKKHDHYLSMYRSNTKRPLQDYSVFTSTHLSPNSSQKDLSSSSPCGSASASTSTSEPRSLKTLNPTCILNKHIIQNIEKNSIKKIDFSDNNNTNHNSGVDIAINNGTGSTKDGFHNFHARLTDSFLNDVQHKPANDFYNPDLLIPNPIHYQEYLYMNENGYDQHLYKPEDSLYTSGFQNDTFDSTSFELDSNVSPQSVSNENINPIFFHNTPSPSDSNSIRIVTASNRIIKLKDKKLLQAIQKSLNSNVRMEALNPNRGNIVNPNDKCCDRYNKSSVGFKKLNDNQAATNSILSSPRKEINESLNNAILQASNFPVKSKFLNPSINQNSINNVTSNEVSNGNVYRGWQNSMNEHYAVKPNEPLSFRSNFDPETNSNPDSERECSSSNATHSNSTGNGNSNSISNSNSNNNSTDLASKKITHSNNINIDSKTYLLPQAEGQQDEKIHKAQHSKQILSIKREIKWKNDFQIPKLRSRQGDSTVSNSKNLNLEMVKENAHNGGYDVEDYGDGRDEDFDDDKLDGQPKNKDVVMEIFRESMRKNKDNFLKTKPRDKSNTPIPKITKLKVTRCIPKLGDPTLRASMYEEKDIFRCAQCPKVFKQRSQWKRHVDCIHLKIAKFVCIKCGKAFKRSDHLKNHIRRIHGT</sequence>